<dbReference type="OrthoDB" id="2384193at2759"/>
<reference evidence="2 3" key="1">
    <citation type="submission" date="2017-06" db="EMBL/GenBank/DDBJ databases">
        <title>Global population genomics of the pathogenic fungus Cryptococcus neoformans var. grubii.</title>
        <authorList>
            <person name="Cuomo C."/>
            <person name="Litvintseva A."/>
            <person name="Chen Y."/>
            <person name="Young S."/>
            <person name="Zeng Q."/>
            <person name="Chapman S."/>
            <person name="Gujja S."/>
            <person name="Saif S."/>
            <person name="Birren B."/>
        </authorList>
    </citation>
    <scope>NUCLEOTIDE SEQUENCE [LARGE SCALE GENOMIC DNA]</scope>
    <source>
        <strain evidence="2 3">Tu259-1</strain>
    </source>
</reference>
<comment type="caution">
    <text evidence="2">The sequence shown here is derived from an EMBL/GenBank/DDBJ whole genome shotgun (WGS) entry which is preliminary data.</text>
</comment>
<feature type="transmembrane region" description="Helical" evidence="1">
    <location>
        <begin position="152"/>
        <end position="173"/>
    </location>
</feature>
<dbReference type="Proteomes" id="UP000199727">
    <property type="component" value="Unassembled WGS sequence"/>
</dbReference>
<proteinExistence type="predicted"/>
<feature type="transmembrane region" description="Helical" evidence="1">
    <location>
        <begin position="203"/>
        <end position="224"/>
    </location>
</feature>
<keyword evidence="1" id="KW-0812">Transmembrane</keyword>
<protein>
    <submittedName>
        <fullName evidence="2">Uncharacterized protein</fullName>
    </submittedName>
</protein>
<evidence type="ECO:0000313" key="2">
    <source>
        <dbReference type="EMBL" id="OXG10830.1"/>
    </source>
</evidence>
<keyword evidence="1" id="KW-1133">Transmembrane helix</keyword>
<evidence type="ECO:0000313" key="3">
    <source>
        <dbReference type="Proteomes" id="UP000199727"/>
    </source>
</evidence>
<keyword evidence="1" id="KW-0472">Membrane</keyword>
<gene>
    <name evidence="2" type="ORF">C361_06868</name>
</gene>
<evidence type="ECO:0000256" key="1">
    <source>
        <dbReference type="SAM" id="Phobius"/>
    </source>
</evidence>
<organism evidence="2 3">
    <name type="scientific">Cryptococcus neoformans Tu259-1</name>
    <dbReference type="NCBI Taxonomy" id="1230072"/>
    <lineage>
        <taxon>Eukaryota</taxon>
        <taxon>Fungi</taxon>
        <taxon>Dikarya</taxon>
        <taxon>Basidiomycota</taxon>
        <taxon>Agaricomycotina</taxon>
        <taxon>Tremellomycetes</taxon>
        <taxon>Tremellales</taxon>
        <taxon>Cryptococcaceae</taxon>
        <taxon>Cryptococcus</taxon>
        <taxon>Cryptococcus neoformans species complex</taxon>
    </lineage>
</organism>
<dbReference type="EMBL" id="AMKT01000101">
    <property type="protein sequence ID" value="OXG10830.1"/>
    <property type="molecule type" value="Genomic_DNA"/>
</dbReference>
<feature type="transmembrane region" description="Helical" evidence="1">
    <location>
        <begin position="105"/>
        <end position="126"/>
    </location>
</feature>
<sequence>MDHFYIDGPLREPIVPRPSPFVSGLTLLDQTFFRLLTTILYPLTVDCVGRICNDILTMATTNDTSMSLVSVLGASALIISFHHTYKFDKCKCLLPKKKEWFRVLLTWMLMGSTICLFAWGAGWCYIKYKLGWIYTEEYGAIPYPTEMFSQRYVSLSTVFTIIFNVAFSLQTSLNAEEGLYWYHLMRAVRQPKSARSWLSSSFFYAWIVISIVSTALQSGVAWIYRGRLNMNRQMATVMAVDGIIEFVVLCAASVVIWKFPAFLDNVKASGAGPEVRSRLHFYHEANKVRTFFRFLYSSGMVVLGIDGLSTRQLIATTPLASDLMSQMLFGSFFFMLIISIMLYLPRNWSPEGNQRNNIMVGAPRNAINNDHAQLASGVALMSLLREGGQWDNDEMHIKDTQGEHPYNLNDPNMYSSEELPTSKEMNWELKRDSGLGVPNVVRISPIRKIVSQSLICYLTSWRTSLHPLLSRSKRTTCPPRSEFASSRKYMKTEGKVMCSKWEEGGLAI</sequence>
<name>A0A854QAW3_CRYNE</name>
<dbReference type="AlphaFoldDB" id="A0A854QAW3"/>
<feature type="transmembrane region" description="Helical" evidence="1">
    <location>
        <begin position="327"/>
        <end position="345"/>
    </location>
</feature>
<feature type="transmembrane region" description="Helical" evidence="1">
    <location>
        <begin position="236"/>
        <end position="257"/>
    </location>
</feature>
<feature type="transmembrane region" description="Helical" evidence="1">
    <location>
        <begin position="66"/>
        <end position="85"/>
    </location>
</feature>
<accession>A0A854QAW3</accession>